<dbReference type="InterPro" id="IPR050361">
    <property type="entry name" value="MPP/UQCRC_Complex"/>
</dbReference>
<gene>
    <name evidence="5" type="ORF">CEO22_622</name>
</gene>
<dbReference type="InterPro" id="IPR011249">
    <property type="entry name" value="Metalloenz_LuxS/M16"/>
</dbReference>
<dbReference type="Pfam" id="PF00675">
    <property type="entry name" value="Peptidase_M16"/>
    <property type="match status" value="1"/>
</dbReference>
<organism evidence="5 6">
    <name type="scientific">Candidatus Berkelbacteria bacterium Gr01-1014_85</name>
    <dbReference type="NCBI Taxonomy" id="2017150"/>
    <lineage>
        <taxon>Bacteria</taxon>
        <taxon>Candidatus Berkelbacteria</taxon>
    </lineage>
</organism>
<sequence length="423" mass="46877">MKIDFQTETLANGLRVFYLPKQETNAVTVMFAFKVGSRYETAKQNGLSHFLEHMFFKGTEKRPNSQAISQVLDTLGAEFNAFTSEEVTAYYVSTDKANFNIAFDVLTDMLYHSKFEAEEIAKEKGVISEEIKMYADNPMSHIYEISKLLAYGDTPLGRDIAGTHASVNAFERQDFIDYLEKFYTPANTVVIIAGNGQVQDWQQAVAPLSELPAGATSQFEAQTKLTDELLRHSPKPIDQVHLDLIVPGLKRTDAAMPTLTILSNILGGTMSSRLFVEVREKAGLAYYVRSQIEDTHDIGILSLAAGVDPQKLPQAVLTIGKELDKLMSDPVAAEELSRAKQNIRGKMSLRLESSYALANYIASEAIAHDQIEQPDQWLAKLEAVTASEVQALAKKLLARGQRKLAMVGPVEPATLERLQQSLN</sequence>
<dbReference type="PANTHER" id="PTHR11851">
    <property type="entry name" value="METALLOPROTEASE"/>
    <property type="match status" value="1"/>
</dbReference>
<accession>A0A554J9L3</accession>
<comment type="similarity">
    <text evidence="1 2">Belongs to the peptidase M16 family.</text>
</comment>
<comment type="caution">
    <text evidence="5">The sequence shown here is derived from an EMBL/GenBank/DDBJ whole genome shotgun (WGS) entry which is preliminary data.</text>
</comment>
<dbReference type="Pfam" id="PF05193">
    <property type="entry name" value="Peptidase_M16_C"/>
    <property type="match status" value="1"/>
</dbReference>
<dbReference type="PROSITE" id="PS00143">
    <property type="entry name" value="INSULINASE"/>
    <property type="match status" value="1"/>
</dbReference>
<dbReference type="GO" id="GO:0046872">
    <property type="term" value="F:metal ion binding"/>
    <property type="evidence" value="ECO:0007669"/>
    <property type="project" value="InterPro"/>
</dbReference>
<evidence type="ECO:0000313" key="6">
    <source>
        <dbReference type="Proteomes" id="UP000316253"/>
    </source>
</evidence>
<evidence type="ECO:0000313" key="5">
    <source>
        <dbReference type="EMBL" id="TSC65041.1"/>
    </source>
</evidence>
<dbReference type="Proteomes" id="UP000316253">
    <property type="component" value="Unassembled WGS sequence"/>
</dbReference>
<reference evidence="5 6" key="1">
    <citation type="submission" date="2017-08" db="EMBL/GenBank/DDBJ databases">
        <title>Mechanisms for carbon and nitrogen cycling indicate functional differentiation within the Candidate Phyla Radiation.</title>
        <authorList>
            <person name="Danczak R.E."/>
            <person name="Johnston M.D."/>
            <person name="Kenah C."/>
            <person name="Slattery M."/>
            <person name="Wrighton K.C."/>
            <person name="Wilkins M.J."/>
        </authorList>
    </citation>
    <scope>NUCLEOTIDE SEQUENCE [LARGE SCALE GENOMIC DNA]</scope>
    <source>
        <strain evidence="5">Gr01-1014_85</strain>
    </source>
</reference>
<protein>
    <recommendedName>
        <fullName evidence="7">Peptidase M16 domain-containing protein</fullName>
    </recommendedName>
</protein>
<evidence type="ECO:0000259" key="4">
    <source>
        <dbReference type="Pfam" id="PF05193"/>
    </source>
</evidence>
<dbReference type="SUPFAM" id="SSF63411">
    <property type="entry name" value="LuxS/MPP-like metallohydrolase"/>
    <property type="match status" value="2"/>
</dbReference>
<evidence type="ECO:0000256" key="1">
    <source>
        <dbReference type="ARBA" id="ARBA00007261"/>
    </source>
</evidence>
<dbReference type="InterPro" id="IPR001431">
    <property type="entry name" value="Pept_M16_Zn_BS"/>
</dbReference>
<name>A0A554J9L3_9BACT</name>
<evidence type="ECO:0000256" key="2">
    <source>
        <dbReference type="RuleBase" id="RU004447"/>
    </source>
</evidence>
<dbReference type="EMBL" id="VMFD01000069">
    <property type="protein sequence ID" value="TSC65041.1"/>
    <property type="molecule type" value="Genomic_DNA"/>
</dbReference>
<dbReference type="PANTHER" id="PTHR11851:SF49">
    <property type="entry name" value="MITOCHONDRIAL-PROCESSING PEPTIDASE SUBUNIT ALPHA"/>
    <property type="match status" value="1"/>
</dbReference>
<dbReference type="GO" id="GO:0004222">
    <property type="term" value="F:metalloendopeptidase activity"/>
    <property type="evidence" value="ECO:0007669"/>
    <property type="project" value="InterPro"/>
</dbReference>
<feature type="domain" description="Peptidase M16 N-terminal" evidence="3">
    <location>
        <begin position="20"/>
        <end position="163"/>
    </location>
</feature>
<dbReference type="AlphaFoldDB" id="A0A554J9L3"/>
<evidence type="ECO:0008006" key="7">
    <source>
        <dbReference type="Google" id="ProtNLM"/>
    </source>
</evidence>
<dbReference type="Gene3D" id="3.30.830.10">
    <property type="entry name" value="Metalloenzyme, LuxS/M16 peptidase-like"/>
    <property type="match status" value="2"/>
</dbReference>
<feature type="domain" description="Peptidase M16 C-terminal" evidence="4">
    <location>
        <begin position="170"/>
        <end position="342"/>
    </location>
</feature>
<evidence type="ECO:0000259" key="3">
    <source>
        <dbReference type="Pfam" id="PF00675"/>
    </source>
</evidence>
<dbReference type="InterPro" id="IPR011765">
    <property type="entry name" value="Pept_M16_N"/>
</dbReference>
<dbReference type="InterPro" id="IPR007863">
    <property type="entry name" value="Peptidase_M16_C"/>
</dbReference>
<dbReference type="GO" id="GO:0006508">
    <property type="term" value="P:proteolysis"/>
    <property type="evidence" value="ECO:0007669"/>
    <property type="project" value="InterPro"/>
</dbReference>
<proteinExistence type="inferred from homology"/>